<organism evidence="3 4">
    <name type="scientific">Skeletonema marinoi</name>
    <dbReference type="NCBI Taxonomy" id="267567"/>
    <lineage>
        <taxon>Eukaryota</taxon>
        <taxon>Sar</taxon>
        <taxon>Stramenopiles</taxon>
        <taxon>Ochrophyta</taxon>
        <taxon>Bacillariophyta</taxon>
        <taxon>Coscinodiscophyceae</taxon>
        <taxon>Thalassiosirophycidae</taxon>
        <taxon>Thalassiosirales</taxon>
        <taxon>Skeletonemataceae</taxon>
        <taxon>Skeletonema</taxon>
        <taxon>Skeletonema marinoi-dohrnii complex</taxon>
    </lineage>
</organism>
<protein>
    <submittedName>
        <fullName evidence="3">EGF-like domain-containing protein</fullName>
    </submittedName>
</protein>
<feature type="transmembrane region" description="Helical" evidence="1">
    <location>
        <begin position="327"/>
        <end position="348"/>
    </location>
</feature>
<dbReference type="Proteomes" id="UP001224775">
    <property type="component" value="Unassembled WGS sequence"/>
</dbReference>
<proteinExistence type="predicted"/>
<dbReference type="InterPro" id="IPR000742">
    <property type="entry name" value="EGF"/>
</dbReference>
<feature type="transmembrane region" description="Helical" evidence="1">
    <location>
        <begin position="149"/>
        <end position="173"/>
    </location>
</feature>
<name>A0AAD8XU97_9STRA</name>
<sequence length="785" mass="89587">MTQITNDEVESHRCRQLVVRFADDSNITGDPVRIVRSIGQGHMTQLEDPSSSFKDMNAFIEQSKAEHNVLLTRVEAIETTRRGEEFSTNTKTGTLQHVEVDVDESDVDETKSPHLNRNKSIIRRKTKPWKYQKFPLPESTYTLLITERVLSMPFVVGMITVAGSLMCLGITLMNELDNEEDGNKYGLPAGVPKAVRIAQFLGIIIGVLMEEEVPLGLELIGKCVEQHMSGGHDFDTSKIVCSCIFRVAVGYMFLACLFLTVIQADDVLEIFFDVLALQFVENIDDVVFALCKRGFFGRKLRQASNKEHAFDPPGRNTHRFSLWMTRFIRLVYCMNAALMLSGISILMVNQDAGKYRCKSKSIAFGDEVWEEAWVKLGPCNIDSDCGDGQQCLESVESDCGDGQQCQKSYCYEQRLLIYSHFNGIYVESTGDTHDGRPRYVEHNKEDGSPFLETVPAEIIYCEKLEAWVFRHKNIRTSLDELEENECSWLLKSPQTESFDLIELGQSFWSVWLGQVEREYPIFVGCNDCYENAGCNHHGKCNSEEQRCECYDTHFGIHCEFERPCEVIRSEKDRNTTLHLLHDDADDWVHFVEVYGRPKYISEDMSGIPHGLMRLAEPDTDDKYYGVTYNGTTLTEAETLTPHRHYEDTFFEDDDFFEIHLDKPKFKELLTNYTFVLKYTGRRWYGQIKPPGVTASGFKEAEFHGFWSRTFSGVGVDDNSTVIISGPTAAGSPVGVDFYEMRRRNKAFENGIYGYDYSPFGVLIPLTGYEGSGYFHCNKDDHYHSQ</sequence>
<evidence type="ECO:0000313" key="3">
    <source>
        <dbReference type="EMBL" id="KAK1733763.1"/>
    </source>
</evidence>
<evidence type="ECO:0000259" key="2">
    <source>
        <dbReference type="PROSITE" id="PS00022"/>
    </source>
</evidence>
<dbReference type="EMBL" id="JATAAI010000045">
    <property type="protein sequence ID" value="KAK1733763.1"/>
    <property type="molecule type" value="Genomic_DNA"/>
</dbReference>
<comment type="caution">
    <text evidence="3">The sequence shown here is derived from an EMBL/GenBank/DDBJ whole genome shotgun (WGS) entry which is preliminary data.</text>
</comment>
<evidence type="ECO:0000256" key="1">
    <source>
        <dbReference type="SAM" id="Phobius"/>
    </source>
</evidence>
<feature type="transmembrane region" description="Helical" evidence="1">
    <location>
        <begin position="243"/>
        <end position="264"/>
    </location>
</feature>
<keyword evidence="1" id="KW-0812">Transmembrane</keyword>
<accession>A0AAD8XU97</accession>
<dbReference type="AlphaFoldDB" id="A0AAD8XU97"/>
<feature type="domain" description="EGF-like" evidence="2">
    <location>
        <begin position="547"/>
        <end position="558"/>
    </location>
</feature>
<evidence type="ECO:0000313" key="4">
    <source>
        <dbReference type="Proteomes" id="UP001224775"/>
    </source>
</evidence>
<keyword evidence="1" id="KW-0472">Membrane</keyword>
<keyword evidence="4" id="KW-1185">Reference proteome</keyword>
<gene>
    <name evidence="3" type="ORF">QTG54_015618</name>
</gene>
<dbReference type="PROSITE" id="PS00022">
    <property type="entry name" value="EGF_1"/>
    <property type="match status" value="1"/>
</dbReference>
<keyword evidence="1" id="KW-1133">Transmembrane helix</keyword>
<reference evidence="3" key="1">
    <citation type="submission" date="2023-06" db="EMBL/GenBank/DDBJ databases">
        <title>Survivors Of The Sea: Transcriptome response of Skeletonema marinoi to long-term dormancy.</title>
        <authorList>
            <person name="Pinder M.I.M."/>
            <person name="Kourtchenko O."/>
            <person name="Robertson E.K."/>
            <person name="Larsson T."/>
            <person name="Maumus F."/>
            <person name="Osuna-Cruz C.M."/>
            <person name="Vancaester E."/>
            <person name="Stenow R."/>
            <person name="Vandepoele K."/>
            <person name="Ploug H."/>
            <person name="Bruchert V."/>
            <person name="Godhe A."/>
            <person name="Topel M."/>
        </authorList>
    </citation>
    <scope>NUCLEOTIDE SEQUENCE</scope>
    <source>
        <strain evidence="3">R05AC</strain>
    </source>
</reference>